<protein>
    <submittedName>
        <fullName evidence="1">Uncharacterized protein</fullName>
    </submittedName>
</protein>
<sequence length="126" mass="13624">MTALQAARFIPKTGAAKGPGNQGIAFRPRFGKLFGRERASARNSVTAVPQNQLSEFQVTVSGLARAAARDERLATDYARLAAYMAQDGRPSAVDLFEGLSRHHAIRALEERGQLEATVHAQHDPAN</sequence>
<proteinExistence type="predicted"/>
<gene>
    <name evidence="1" type="ORF">DK389_06995</name>
</gene>
<dbReference type="AlphaFoldDB" id="A0A2U8W2M4"/>
<evidence type="ECO:0000313" key="1">
    <source>
        <dbReference type="EMBL" id="AWN40329.1"/>
    </source>
</evidence>
<reference evidence="2" key="1">
    <citation type="submission" date="2018-05" db="EMBL/GenBank/DDBJ databases">
        <title>Complete Genome Sequence of Methylobacterium sp. 17SD2-17.</title>
        <authorList>
            <person name="Srinivasan S."/>
        </authorList>
    </citation>
    <scope>NUCLEOTIDE SEQUENCE [LARGE SCALE GENOMIC DNA]</scope>
    <source>
        <strain evidence="2">17SD2-17</strain>
    </source>
</reference>
<dbReference type="KEGG" id="mets:DK389_06995"/>
<dbReference type="EMBL" id="CP029550">
    <property type="protein sequence ID" value="AWN40329.1"/>
    <property type="molecule type" value="Genomic_DNA"/>
</dbReference>
<dbReference type="OrthoDB" id="7999376at2"/>
<dbReference type="Proteomes" id="UP000245926">
    <property type="component" value="Chromosome"/>
</dbReference>
<accession>A0A2U8W2M4</accession>
<keyword evidence="2" id="KW-1185">Reference proteome</keyword>
<evidence type="ECO:0000313" key="2">
    <source>
        <dbReference type="Proteomes" id="UP000245926"/>
    </source>
</evidence>
<name>A0A2U8W2M4_9HYPH</name>
<organism evidence="1 2">
    <name type="scientific">Methylobacterium durans</name>
    <dbReference type="NCBI Taxonomy" id="2202825"/>
    <lineage>
        <taxon>Bacteria</taxon>
        <taxon>Pseudomonadati</taxon>
        <taxon>Pseudomonadota</taxon>
        <taxon>Alphaproteobacteria</taxon>
        <taxon>Hyphomicrobiales</taxon>
        <taxon>Methylobacteriaceae</taxon>
        <taxon>Methylobacterium</taxon>
    </lineage>
</organism>